<organism evidence="1 2">
    <name type="scientific">Rotaria sordida</name>
    <dbReference type="NCBI Taxonomy" id="392033"/>
    <lineage>
        <taxon>Eukaryota</taxon>
        <taxon>Metazoa</taxon>
        <taxon>Spiralia</taxon>
        <taxon>Gnathifera</taxon>
        <taxon>Rotifera</taxon>
        <taxon>Eurotatoria</taxon>
        <taxon>Bdelloidea</taxon>
        <taxon>Philodinida</taxon>
        <taxon>Philodinidae</taxon>
        <taxon>Rotaria</taxon>
    </lineage>
</organism>
<dbReference type="EMBL" id="CAJOBD010049349">
    <property type="protein sequence ID" value="CAF4346634.1"/>
    <property type="molecule type" value="Genomic_DNA"/>
</dbReference>
<dbReference type="AlphaFoldDB" id="A0A820KPA2"/>
<reference evidence="1" key="1">
    <citation type="submission" date="2021-02" db="EMBL/GenBank/DDBJ databases">
        <authorList>
            <person name="Nowell W R."/>
        </authorList>
    </citation>
    <scope>NUCLEOTIDE SEQUENCE</scope>
</reference>
<name>A0A820KPA2_9BILA</name>
<evidence type="ECO:0000313" key="2">
    <source>
        <dbReference type="Proteomes" id="UP000663836"/>
    </source>
</evidence>
<gene>
    <name evidence="1" type="ORF">JBS370_LOCUS41793</name>
</gene>
<protein>
    <submittedName>
        <fullName evidence="1">Uncharacterized protein</fullName>
    </submittedName>
</protein>
<comment type="caution">
    <text evidence="1">The sequence shown here is derived from an EMBL/GenBank/DDBJ whole genome shotgun (WGS) entry which is preliminary data.</text>
</comment>
<feature type="non-terminal residue" evidence="1">
    <location>
        <position position="1"/>
    </location>
</feature>
<sequence>VDQSKELLNITGLFNNQPYHISPLALNYLANTLLKQYSSTSTMNRSIHVINHP</sequence>
<proteinExistence type="predicted"/>
<feature type="non-terminal residue" evidence="1">
    <location>
        <position position="53"/>
    </location>
</feature>
<dbReference type="Proteomes" id="UP000663836">
    <property type="component" value="Unassembled WGS sequence"/>
</dbReference>
<evidence type="ECO:0000313" key="1">
    <source>
        <dbReference type="EMBL" id="CAF4346634.1"/>
    </source>
</evidence>
<accession>A0A820KPA2</accession>